<dbReference type="Gene3D" id="2.40.50.140">
    <property type="entry name" value="Nucleic acid-binding proteins"/>
    <property type="match status" value="1"/>
</dbReference>
<dbReference type="NCBIfam" id="TIGR00757">
    <property type="entry name" value="RNaseEG"/>
    <property type="match status" value="1"/>
</dbReference>
<sequence length="1003" mass="110793">MDNQIVIHAAGSQKRIALIENGELAQFFIESPENRRSVGDIYLAQVHKVMSGIRASFIDLSTPKDGFLHYSDLGEHLEAYLSMLNGRDSIPKKASEELLQFRQLMAKNEVKNMTSKDQTMHEQNLLGALLKPGQKVMVQVVKEPIGSKGPRVSTDITLAGRFLVLIPFGDYVAVSKRIRSYKERRRLKGIISEMLPNGFGVIVRTVAEGQADDVLREDLKDLHDKWVNMQEKLKTAKPTALLHRDLDMTESLIRDLFSKNYERILVDDTETFKSIKGYIGRVAPSMVKNVEQYKGRDHVFDHMNISRDVNSIFSPRVKMPSGGYLIFEQTEAMYVVDVNSGRYAAKKAQEDNSLKTNLEAAREIAKQLRLRDIGGIIVVDFIDLQQDANRKKIYDEIKKEFKKDRAKTNILPMSDFGLMQITRQRIRPSVVKSVSKVCPMCGGSGSIVSESTLLSDIEAWLSKFSNSYSYRSVDLYVNPFFHSVLLQGVISTRVKWMFKFFRRITILPDETISLNDFKATLHGSEFDIHETVSNGDSIEEAIKENEKNLAELESGGRKNTDLLDIYKKNGRKNGNETNGQQRRSPNRDDAQGSRNDGRSGSANRRSGSQNQNQNQSQSQDDGQERGRKRPAAVRITPQGRSNNKLKSKYYKSGGDDDTKGYSDNDSQQRSNRNTSSGSQQQADSKPQKPDAPEVAKAHAKEEVPNALDVAKAHAKEDVPNALDIAKAHARKVQREETSEEKKDAVSQSDSSTDQTGPAAGDGATVQTKDESAQTTASDSKQAETESRQADSTADKQQTPETDEAQETKPAQGREQAGQPAAESAEQASSDTKYDEDAAGSDGAKPKLKAPKRVKRAPRAGGKKVMAKPPKTKKSGDNKEDSPEADAEKTSNEQPPKGKTVKTSLSDAKAAKLREMDELKAKLSEETFRKPAAVSAQDDKKTTVVTKTVTPRKPAAADKPAKGAKSEVSKATPDTDSASAASPAPKDSQDPSAPPTEKAEDRDN</sequence>
<dbReference type="Pfam" id="PF10150">
    <property type="entry name" value="RNase_E_G"/>
    <property type="match status" value="1"/>
</dbReference>
<feature type="compositionally biased region" description="Basic and acidic residues" evidence="6">
    <location>
        <begin position="908"/>
        <end position="928"/>
    </location>
</feature>
<feature type="compositionally biased region" description="Low complexity" evidence="6">
    <location>
        <begin position="814"/>
        <end position="829"/>
    </location>
</feature>
<organism evidence="8 9">
    <name type="scientific">Cyclonatronum proteinivorum</name>
    <dbReference type="NCBI Taxonomy" id="1457365"/>
    <lineage>
        <taxon>Bacteria</taxon>
        <taxon>Pseudomonadati</taxon>
        <taxon>Balneolota</taxon>
        <taxon>Balneolia</taxon>
        <taxon>Balneolales</taxon>
        <taxon>Cyclonatronaceae</taxon>
        <taxon>Cyclonatronum</taxon>
    </lineage>
</organism>
<keyword evidence="9" id="KW-1185">Reference proteome</keyword>
<keyword evidence="5" id="KW-0694">RNA-binding</keyword>
<dbReference type="SUPFAM" id="SSF50249">
    <property type="entry name" value="Nucleic acid-binding proteins"/>
    <property type="match status" value="1"/>
</dbReference>
<protein>
    <submittedName>
        <fullName evidence="8">Ribonuclease, Rne/Rng family</fullName>
    </submittedName>
</protein>
<feature type="compositionally biased region" description="Low complexity" evidence="6">
    <location>
        <begin position="598"/>
        <end position="620"/>
    </location>
</feature>
<accession>A0A345UM09</accession>
<dbReference type="PANTHER" id="PTHR30001:SF0">
    <property type="entry name" value="RIBONUCLEASE G"/>
    <property type="match status" value="1"/>
</dbReference>
<dbReference type="CDD" id="cd04453">
    <property type="entry name" value="S1_RNase_E"/>
    <property type="match status" value="1"/>
</dbReference>
<dbReference type="GO" id="GO:0006364">
    <property type="term" value="P:rRNA processing"/>
    <property type="evidence" value="ECO:0007669"/>
    <property type="project" value="TreeGrafter"/>
</dbReference>
<feature type="compositionally biased region" description="Basic and acidic residues" evidence="6">
    <location>
        <begin position="732"/>
        <end position="744"/>
    </location>
</feature>
<dbReference type="PANTHER" id="PTHR30001">
    <property type="entry name" value="RIBONUCLEASE"/>
    <property type="match status" value="1"/>
</dbReference>
<evidence type="ECO:0000256" key="2">
    <source>
        <dbReference type="ARBA" id="ARBA00022723"/>
    </source>
</evidence>
<evidence type="ECO:0000313" key="9">
    <source>
        <dbReference type="Proteomes" id="UP000254808"/>
    </source>
</evidence>
<feature type="compositionally biased region" description="Basic and acidic residues" evidence="6">
    <location>
        <begin position="653"/>
        <end position="662"/>
    </location>
</feature>
<evidence type="ECO:0000256" key="3">
    <source>
        <dbReference type="ARBA" id="ARBA00022801"/>
    </source>
</evidence>
<keyword evidence="2" id="KW-0479">Metal-binding</keyword>
<dbReference type="RefSeq" id="WP_114984687.1">
    <property type="nucleotide sequence ID" value="NZ_CP027806.1"/>
</dbReference>
<dbReference type="Proteomes" id="UP000254808">
    <property type="component" value="Chromosome"/>
</dbReference>
<dbReference type="AlphaFoldDB" id="A0A345UM09"/>
<feature type="compositionally biased region" description="Basic and acidic residues" evidence="6">
    <location>
        <begin position="873"/>
        <end position="890"/>
    </location>
</feature>
<dbReference type="GO" id="GO:0016787">
    <property type="term" value="F:hydrolase activity"/>
    <property type="evidence" value="ECO:0007669"/>
    <property type="project" value="UniProtKB-KW"/>
</dbReference>
<dbReference type="KEGG" id="cprv:CYPRO_2265"/>
<feature type="domain" description="RNA-binding protein AU-1/Ribonuclease E/G" evidence="7">
    <location>
        <begin position="157"/>
        <end position="425"/>
    </location>
</feature>
<proteinExistence type="predicted"/>
<evidence type="ECO:0000256" key="6">
    <source>
        <dbReference type="SAM" id="MobiDB-lite"/>
    </source>
</evidence>
<feature type="compositionally biased region" description="Polar residues" evidence="6">
    <location>
        <begin position="663"/>
        <end position="684"/>
    </location>
</feature>
<dbReference type="GO" id="GO:0046872">
    <property type="term" value="F:metal ion binding"/>
    <property type="evidence" value="ECO:0007669"/>
    <property type="project" value="UniProtKB-KW"/>
</dbReference>
<dbReference type="OrthoDB" id="9804278at2"/>
<feature type="compositionally biased region" description="Basic and acidic residues" evidence="6">
    <location>
        <begin position="585"/>
        <end position="597"/>
    </location>
</feature>
<dbReference type="InterPro" id="IPR012340">
    <property type="entry name" value="NA-bd_OB-fold"/>
</dbReference>
<feature type="compositionally biased region" description="Basic residues" evidence="6">
    <location>
        <begin position="845"/>
        <end position="872"/>
    </location>
</feature>
<feature type="compositionally biased region" description="Polar residues" evidence="6">
    <location>
        <begin position="745"/>
        <end position="755"/>
    </location>
</feature>
<feature type="compositionally biased region" description="Low complexity" evidence="6">
    <location>
        <begin position="942"/>
        <end position="953"/>
    </location>
</feature>
<dbReference type="EMBL" id="CP027806">
    <property type="protein sequence ID" value="AXJ01511.1"/>
    <property type="molecule type" value="Genomic_DNA"/>
</dbReference>
<evidence type="ECO:0000256" key="5">
    <source>
        <dbReference type="ARBA" id="ARBA00022884"/>
    </source>
</evidence>
<feature type="region of interest" description="Disordered" evidence="6">
    <location>
        <begin position="568"/>
        <end position="1003"/>
    </location>
</feature>
<feature type="compositionally biased region" description="Basic and acidic residues" evidence="6">
    <location>
        <begin position="954"/>
        <end position="967"/>
    </location>
</feature>
<dbReference type="InterPro" id="IPR004659">
    <property type="entry name" value="RNase_E/G"/>
</dbReference>
<evidence type="ECO:0000259" key="7">
    <source>
        <dbReference type="Pfam" id="PF10150"/>
    </source>
</evidence>
<feature type="compositionally biased region" description="Low complexity" evidence="6">
    <location>
        <begin position="968"/>
        <end position="985"/>
    </location>
</feature>
<dbReference type="GO" id="GO:0003723">
    <property type="term" value="F:RNA binding"/>
    <property type="evidence" value="ECO:0007669"/>
    <property type="project" value="UniProtKB-KW"/>
</dbReference>
<comment type="cofactor">
    <cofactor evidence="1">
        <name>Mg(2+)</name>
        <dbReference type="ChEBI" id="CHEBI:18420"/>
    </cofactor>
</comment>
<feature type="compositionally biased region" description="Polar residues" evidence="6">
    <location>
        <begin position="789"/>
        <end position="799"/>
    </location>
</feature>
<dbReference type="GO" id="GO:0005737">
    <property type="term" value="C:cytoplasm"/>
    <property type="evidence" value="ECO:0007669"/>
    <property type="project" value="TreeGrafter"/>
</dbReference>
<reference evidence="8 9" key="1">
    <citation type="submission" date="2018-03" db="EMBL/GenBank/DDBJ databases">
        <title>Phenotypic and genomic properties of Cyclonatronum proteinivorum gen. nov., sp. nov., a haloalkaliphilic bacteroidete from soda lakes possessing Na+-translocating rhodopsin.</title>
        <authorList>
            <person name="Toshchakov S.V."/>
            <person name="Korzhenkov A."/>
            <person name="Samarov N.I."/>
            <person name="Kublanov I.V."/>
            <person name="Muntyan M.S."/>
            <person name="Sorokin D.Y."/>
        </authorList>
    </citation>
    <scope>NUCLEOTIDE SEQUENCE [LARGE SCALE GENOMIC DNA]</scope>
    <source>
        <strain evidence="8 9">Omega</strain>
    </source>
</reference>
<evidence type="ECO:0000256" key="4">
    <source>
        <dbReference type="ARBA" id="ARBA00022842"/>
    </source>
</evidence>
<feature type="compositionally biased region" description="Basic and acidic residues" evidence="6">
    <location>
        <begin position="685"/>
        <end position="703"/>
    </location>
</feature>
<dbReference type="GO" id="GO:0004540">
    <property type="term" value="F:RNA nuclease activity"/>
    <property type="evidence" value="ECO:0007669"/>
    <property type="project" value="InterPro"/>
</dbReference>
<evidence type="ECO:0000256" key="1">
    <source>
        <dbReference type="ARBA" id="ARBA00001946"/>
    </source>
</evidence>
<name>A0A345UM09_9BACT</name>
<dbReference type="InterPro" id="IPR019307">
    <property type="entry name" value="RNA-bd_AU-1/RNase_E/G"/>
</dbReference>
<keyword evidence="3" id="KW-0378">Hydrolase</keyword>
<keyword evidence="4" id="KW-0460">Magnesium</keyword>
<gene>
    <name evidence="8" type="ORF">CYPRO_2265</name>
</gene>
<evidence type="ECO:0000313" key="8">
    <source>
        <dbReference type="EMBL" id="AXJ01511.1"/>
    </source>
</evidence>